<protein>
    <submittedName>
        <fullName evidence="2">Uncharacterized protein</fullName>
    </submittedName>
</protein>
<accession>A0A0F8VQT9</accession>
<feature type="compositionally biased region" description="Basic and acidic residues" evidence="1">
    <location>
        <begin position="72"/>
        <end position="85"/>
    </location>
</feature>
<dbReference type="AlphaFoldDB" id="A0A0F8VQT9"/>
<evidence type="ECO:0000256" key="1">
    <source>
        <dbReference type="SAM" id="MobiDB-lite"/>
    </source>
</evidence>
<comment type="caution">
    <text evidence="2">The sequence shown here is derived from an EMBL/GenBank/DDBJ whole genome shotgun (WGS) entry which is preliminary data.</text>
</comment>
<name>A0A0F8VQT9_9ZZZZ</name>
<feature type="non-terminal residue" evidence="2">
    <location>
        <position position="1"/>
    </location>
</feature>
<reference evidence="2" key="1">
    <citation type="journal article" date="2015" name="Nature">
        <title>Complex archaea that bridge the gap between prokaryotes and eukaryotes.</title>
        <authorList>
            <person name="Spang A."/>
            <person name="Saw J.H."/>
            <person name="Jorgensen S.L."/>
            <person name="Zaremba-Niedzwiedzka K."/>
            <person name="Martijn J."/>
            <person name="Lind A.E."/>
            <person name="van Eijk R."/>
            <person name="Schleper C."/>
            <person name="Guy L."/>
            <person name="Ettema T.J."/>
        </authorList>
    </citation>
    <scope>NUCLEOTIDE SEQUENCE</scope>
</reference>
<dbReference type="EMBL" id="LAZR01069964">
    <property type="protein sequence ID" value="KKK46667.1"/>
    <property type="molecule type" value="Genomic_DNA"/>
</dbReference>
<evidence type="ECO:0000313" key="2">
    <source>
        <dbReference type="EMBL" id="KKK46667.1"/>
    </source>
</evidence>
<organism evidence="2">
    <name type="scientific">marine sediment metagenome</name>
    <dbReference type="NCBI Taxonomy" id="412755"/>
    <lineage>
        <taxon>unclassified sequences</taxon>
        <taxon>metagenomes</taxon>
        <taxon>ecological metagenomes</taxon>
    </lineage>
</organism>
<proteinExistence type="predicted"/>
<feature type="region of interest" description="Disordered" evidence="1">
    <location>
        <begin position="72"/>
        <end position="96"/>
    </location>
</feature>
<gene>
    <name evidence="2" type="ORF">LCGC14_3162930</name>
</gene>
<sequence>KRTAMVLNTTTGRALLARPMANQGEKMLNQAKEKPPEKPIRNPDMIRVCGRWQKKGYKADDAEMEAWKIRCKDRGWDPKTGKPKVDPTAATNSKRG</sequence>